<accession>A0A1I8HPA8</accession>
<dbReference type="PANTHER" id="PTHR23048">
    <property type="entry name" value="MYOSIN LIGHT CHAIN 1, 3"/>
    <property type="match status" value="1"/>
</dbReference>
<evidence type="ECO:0000256" key="2">
    <source>
        <dbReference type="SAM" id="MobiDB-lite"/>
    </source>
</evidence>
<sequence length="1179" mass="127536">NEVLAISSCAAELNAKVTRGKTIVIHSDSQAALQALCHTTTNSRTVADCARQLNLLARSNTVRLKWIPGHAGFPGNELADTLAKRGGSGSFFGPAPLVPMPLTVINRQIDDWADSLHRDRWAGTQNCRQSRAAVPCPSHRLRNILLNQNRKDIRALVMTLTGHGYLARHCFLRGDLESEICPFCECDNEDAQHFVCHCPFFNRDRLRYLGPNPSIDEVCQPDSIPRLIQFLRATRRAKVRKVFRAIDKTGRGGITVQELCQVMKRIGEDVTEADARNIVGQADTKGSGMITEDDFISYMQSRSADFNQLLRDAFQAMDIKKTGFLTHSQLRAGFAKAGMKLSTEELKQMLSVVDADNTGKISWEEPWRHLLMVKSAKGQSVLGPSSVNTALSMRLLLLPLVLSQRLNSSSCGAGPQASPSTVPCSVLSTGLSNFAAGAAAAAGKCEARAARGTGTDLAAPDLPTADILEDWNVAVWTSDKGELLERRRWWSTTPGGVVNCLRKLNVSQQLVSHLCIVRHGSCHGVAHQQHQLHLRVHLPDSDRHFRINQPAAEVPIKEVRLGPGSSHCRMQGAEGQQGSCARLLGADDQSLRKSSPQAAGSSNSGSGSDDHGARAVRADRQFKILPLGGLCFYACPARLRDPYRVCRAAEFIQYSGMMKRWSKKFESALGSDKDSLERYLGPSLALGNRPRTRRSGAATESYETMDFWTIDYGPSASATAAYEGLRNNTAEAALMSAAADSASSPGAHGNSAQLLVLTGLLCVAVLIAVVTAVAVTSSAWVKKDHQHIGQPISDELAPASAPATRRCSLDRSSARKSASSDRLDRVDLVSDCVDDVRRDQVKGQGEDAVEKVSVEGPVELRFCTKLDLAEGIVYLRGFRLGFATLPGSSRLDSGRWRANIDIDDSCSGGCHRWSIEAGLRSRRRGRREAAAVAGAAWQTEAIDYVVSLRLGGGRLSAELPHKRRLRLSAWAAELSGGSRLRLGEFQLPLHLVNEPGMEFGAEFTPTTGDVRQCQQLRPPQFPSSQSTSLPSRTPRLHLGLLYSPGAHMSSISVRLVEVFDLDHSGPSPGHVTASVALSPGDQSQSPGACLTACPTGSQSAFIFDWSQPATVLAIDNVRMQAASVGVAICVAIGNGYCLRPAGRILLSDFALASSSSAMRHWTAAVARPNSWVWLAHACR</sequence>
<dbReference type="CDD" id="cd00051">
    <property type="entry name" value="EFh"/>
    <property type="match status" value="2"/>
</dbReference>
<protein>
    <submittedName>
        <fullName evidence="6">RNase H domain-containing protein</fullName>
    </submittedName>
</protein>
<dbReference type="PANTHER" id="PTHR23048:SF0">
    <property type="entry name" value="CALMODULIN LIKE 3"/>
    <property type="match status" value="1"/>
</dbReference>
<proteinExistence type="predicted"/>
<feature type="domain" description="RNase H type-1" evidence="4">
    <location>
        <begin position="1"/>
        <end position="88"/>
    </location>
</feature>
<dbReference type="Pfam" id="PF13499">
    <property type="entry name" value="EF-hand_7"/>
    <property type="match status" value="2"/>
</dbReference>
<dbReference type="CDD" id="cd09276">
    <property type="entry name" value="Rnase_HI_RT_non_LTR"/>
    <property type="match status" value="1"/>
</dbReference>
<dbReference type="AlphaFoldDB" id="A0A1I8HPA8"/>
<dbReference type="GO" id="GO:0003676">
    <property type="term" value="F:nucleic acid binding"/>
    <property type="evidence" value="ECO:0007669"/>
    <property type="project" value="InterPro"/>
</dbReference>
<dbReference type="PROSITE" id="PS50879">
    <property type="entry name" value="RNASE_H_1"/>
    <property type="match status" value="1"/>
</dbReference>
<feature type="region of interest" description="Disordered" evidence="2">
    <location>
        <begin position="792"/>
        <end position="818"/>
    </location>
</feature>
<evidence type="ECO:0000259" key="4">
    <source>
        <dbReference type="PROSITE" id="PS50879"/>
    </source>
</evidence>
<keyword evidence="1" id="KW-0677">Repeat</keyword>
<dbReference type="SUPFAM" id="SSF47473">
    <property type="entry name" value="EF-hand"/>
    <property type="match status" value="1"/>
</dbReference>
<dbReference type="GO" id="GO:0005509">
    <property type="term" value="F:calcium ion binding"/>
    <property type="evidence" value="ECO:0007669"/>
    <property type="project" value="InterPro"/>
</dbReference>
<dbReference type="GO" id="GO:0004523">
    <property type="term" value="F:RNA-DNA hybrid ribonuclease activity"/>
    <property type="evidence" value="ECO:0007669"/>
    <property type="project" value="InterPro"/>
</dbReference>
<dbReference type="GO" id="GO:0016460">
    <property type="term" value="C:myosin II complex"/>
    <property type="evidence" value="ECO:0007669"/>
    <property type="project" value="TreeGrafter"/>
</dbReference>
<evidence type="ECO:0000313" key="6">
    <source>
        <dbReference type="WBParaSite" id="maker-uti_cns_0007207-snap-gene-0.4-mRNA-1"/>
    </source>
</evidence>
<dbReference type="PROSITE" id="PS50222">
    <property type="entry name" value="EF_HAND_2"/>
    <property type="match status" value="4"/>
</dbReference>
<keyword evidence="5" id="KW-1185">Reference proteome</keyword>
<feature type="compositionally biased region" description="Low complexity" evidence="2">
    <location>
        <begin position="594"/>
        <end position="607"/>
    </location>
</feature>
<feature type="region of interest" description="Disordered" evidence="2">
    <location>
        <begin position="591"/>
        <end position="613"/>
    </location>
</feature>
<dbReference type="Gene3D" id="1.10.238.10">
    <property type="entry name" value="EF-hand"/>
    <property type="match status" value="2"/>
</dbReference>
<feature type="domain" description="EF-hand" evidence="3">
    <location>
        <begin position="341"/>
        <end position="376"/>
    </location>
</feature>
<feature type="domain" description="EF-hand" evidence="3">
    <location>
        <begin position="307"/>
        <end position="340"/>
    </location>
</feature>
<dbReference type="SMART" id="SM00054">
    <property type="entry name" value="EFh"/>
    <property type="match status" value="4"/>
</dbReference>
<organism evidence="5 6">
    <name type="scientific">Macrostomum lignano</name>
    <dbReference type="NCBI Taxonomy" id="282301"/>
    <lineage>
        <taxon>Eukaryota</taxon>
        <taxon>Metazoa</taxon>
        <taxon>Spiralia</taxon>
        <taxon>Lophotrochozoa</taxon>
        <taxon>Platyhelminthes</taxon>
        <taxon>Rhabditophora</taxon>
        <taxon>Macrostomorpha</taxon>
        <taxon>Macrostomida</taxon>
        <taxon>Macrostomidae</taxon>
        <taxon>Macrostomum</taxon>
    </lineage>
</organism>
<evidence type="ECO:0000259" key="3">
    <source>
        <dbReference type="PROSITE" id="PS50222"/>
    </source>
</evidence>
<dbReference type="InterPro" id="IPR012337">
    <property type="entry name" value="RNaseH-like_sf"/>
</dbReference>
<dbReference type="InterPro" id="IPR036397">
    <property type="entry name" value="RNaseH_sf"/>
</dbReference>
<feature type="domain" description="EF-hand" evidence="3">
    <location>
        <begin position="234"/>
        <end position="269"/>
    </location>
</feature>
<feature type="domain" description="EF-hand" evidence="3">
    <location>
        <begin position="270"/>
        <end position="305"/>
    </location>
</feature>
<dbReference type="FunFam" id="1.10.238.10:FF:000178">
    <property type="entry name" value="Calmodulin-2 A"/>
    <property type="match status" value="1"/>
</dbReference>
<dbReference type="InterPro" id="IPR011992">
    <property type="entry name" value="EF-hand-dom_pair"/>
</dbReference>
<dbReference type="InterPro" id="IPR050230">
    <property type="entry name" value="CALM/Myosin/TropC-like"/>
</dbReference>
<dbReference type="Pfam" id="PF00075">
    <property type="entry name" value="RNase_H"/>
    <property type="match status" value="1"/>
</dbReference>
<dbReference type="Gene3D" id="3.30.420.10">
    <property type="entry name" value="Ribonuclease H-like superfamily/Ribonuclease H"/>
    <property type="match status" value="1"/>
</dbReference>
<dbReference type="SUPFAM" id="SSF53098">
    <property type="entry name" value="Ribonuclease H-like"/>
    <property type="match status" value="1"/>
</dbReference>
<evidence type="ECO:0000313" key="5">
    <source>
        <dbReference type="Proteomes" id="UP000095280"/>
    </source>
</evidence>
<name>A0A1I8HPA8_9PLAT</name>
<dbReference type="InterPro" id="IPR002156">
    <property type="entry name" value="RNaseH_domain"/>
</dbReference>
<feature type="compositionally biased region" description="Basic and acidic residues" evidence="2">
    <location>
        <begin position="807"/>
        <end position="818"/>
    </location>
</feature>
<evidence type="ECO:0000256" key="1">
    <source>
        <dbReference type="ARBA" id="ARBA00022737"/>
    </source>
</evidence>
<reference evidence="6" key="1">
    <citation type="submission" date="2016-11" db="UniProtKB">
        <authorList>
            <consortium name="WormBaseParasite"/>
        </authorList>
    </citation>
    <scope>IDENTIFICATION</scope>
</reference>
<dbReference type="WBParaSite" id="maker-uti_cns_0007207-snap-gene-0.4-mRNA-1">
    <property type="protein sequence ID" value="maker-uti_cns_0007207-snap-gene-0.4-mRNA-1"/>
    <property type="gene ID" value="maker-uti_cns_0007207-snap-gene-0.4"/>
</dbReference>
<dbReference type="InterPro" id="IPR002048">
    <property type="entry name" value="EF_hand_dom"/>
</dbReference>
<dbReference type="Proteomes" id="UP000095280">
    <property type="component" value="Unplaced"/>
</dbReference>